<sequence length="192" mass="21657">MACPIHSSSDLIIANNSEDQSERCAMCLQLEDYEHPQYPDVYDHVPVDDNAEQSFDEIYWPSTEREYDGTPDSTEQGEDRDSTEACRASDDTSSTDAQALYTPTSSSDRFGTYASYHQFACSLDDRVAISWDGTETDSVDQTLHTYSMNNFLASESSWSTYNRRIEQPQDAARDSDLNDDSEDRVIDPSYSG</sequence>
<dbReference type="EMBL" id="WWBZ02000016">
    <property type="protein sequence ID" value="KAF4310006.1"/>
    <property type="molecule type" value="Genomic_DNA"/>
</dbReference>
<evidence type="ECO:0000313" key="4">
    <source>
        <dbReference type="Proteomes" id="UP000572817"/>
    </source>
</evidence>
<reference evidence="2 4" key="1">
    <citation type="submission" date="2020-04" db="EMBL/GenBank/DDBJ databases">
        <title>Genome Assembly and Annotation of Botryosphaeria dothidea sdau 11-99, a Latent Pathogen of Apple Fruit Ring Rot in China.</title>
        <authorList>
            <person name="Yu C."/>
            <person name="Diao Y."/>
            <person name="Lu Q."/>
            <person name="Zhao J."/>
            <person name="Cui S."/>
            <person name="Peng C."/>
            <person name="He B."/>
            <person name="Liu H."/>
        </authorList>
    </citation>
    <scope>NUCLEOTIDE SEQUENCE [LARGE SCALE GENOMIC DNA]</scope>
    <source>
        <strain evidence="4">sdau11-99</strain>
        <strain evidence="2">Sdau11-99</strain>
    </source>
</reference>
<protein>
    <submittedName>
        <fullName evidence="2">Uncharacterized protein</fullName>
    </submittedName>
</protein>
<feature type="region of interest" description="Disordered" evidence="1">
    <location>
        <begin position="59"/>
        <end position="104"/>
    </location>
</feature>
<dbReference type="Proteomes" id="UP000572817">
    <property type="component" value="Unassembled WGS sequence"/>
</dbReference>
<feature type="compositionally biased region" description="Polar residues" evidence="1">
    <location>
        <begin position="91"/>
        <end position="104"/>
    </location>
</feature>
<evidence type="ECO:0000313" key="3">
    <source>
        <dbReference type="EMBL" id="KAF4312037.1"/>
    </source>
</evidence>
<accession>A0A8H4IZJ0</accession>
<evidence type="ECO:0000313" key="2">
    <source>
        <dbReference type="EMBL" id="KAF4310006.1"/>
    </source>
</evidence>
<gene>
    <name evidence="2" type="ORF">GTA08_BOTSDO02791</name>
    <name evidence="3" type="ORF">GTA08_BOTSDO12495</name>
</gene>
<name>A0A8H4IZJ0_9PEZI</name>
<evidence type="ECO:0000256" key="1">
    <source>
        <dbReference type="SAM" id="MobiDB-lite"/>
    </source>
</evidence>
<dbReference type="AlphaFoldDB" id="A0A8H4IZJ0"/>
<feature type="compositionally biased region" description="Basic and acidic residues" evidence="1">
    <location>
        <begin position="77"/>
        <end position="90"/>
    </location>
</feature>
<feature type="region of interest" description="Disordered" evidence="1">
    <location>
        <begin position="167"/>
        <end position="192"/>
    </location>
</feature>
<organism evidence="2 4">
    <name type="scientific">Botryosphaeria dothidea</name>
    <dbReference type="NCBI Taxonomy" id="55169"/>
    <lineage>
        <taxon>Eukaryota</taxon>
        <taxon>Fungi</taxon>
        <taxon>Dikarya</taxon>
        <taxon>Ascomycota</taxon>
        <taxon>Pezizomycotina</taxon>
        <taxon>Dothideomycetes</taxon>
        <taxon>Dothideomycetes incertae sedis</taxon>
        <taxon>Botryosphaeriales</taxon>
        <taxon>Botryosphaeriaceae</taxon>
        <taxon>Botryosphaeria</taxon>
    </lineage>
</organism>
<feature type="compositionally biased region" description="Basic and acidic residues" evidence="1">
    <location>
        <begin position="167"/>
        <end position="176"/>
    </location>
</feature>
<dbReference type="EMBL" id="WWBZ02000007">
    <property type="protein sequence ID" value="KAF4312037.1"/>
    <property type="molecule type" value="Genomic_DNA"/>
</dbReference>
<comment type="caution">
    <text evidence="2">The sequence shown here is derived from an EMBL/GenBank/DDBJ whole genome shotgun (WGS) entry which is preliminary data.</text>
</comment>
<proteinExistence type="predicted"/>
<keyword evidence="4" id="KW-1185">Reference proteome</keyword>